<keyword evidence="4 5" id="KW-0413">Isomerase</keyword>
<dbReference type="EC" id="5.2.1.8" evidence="6"/>
<dbReference type="AlphaFoldDB" id="A0A6S4GR95"/>
<dbReference type="RefSeq" id="WP_052198836.1">
    <property type="nucleotide sequence ID" value="NZ_CP007496.1"/>
</dbReference>
<dbReference type="PROSITE" id="PS50059">
    <property type="entry name" value="FKBP_PPIASE"/>
    <property type="match status" value="1"/>
</dbReference>
<dbReference type="PANTHER" id="PTHR43811:SF19">
    <property type="entry name" value="39 KDA FK506-BINDING NUCLEAR PROTEIN"/>
    <property type="match status" value="1"/>
</dbReference>
<feature type="transmembrane region" description="Helical" evidence="7">
    <location>
        <begin position="9"/>
        <end position="31"/>
    </location>
</feature>
<dbReference type="Pfam" id="PF00254">
    <property type="entry name" value="FKBP_C"/>
    <property type="match status" value="1"/>
</dbReference>
<accession>A0A6S4GR95</accession>
<feature type="domain" description="PPIase FKBP-type" evidence="8">
    <location>
        <begin position="110"/>
        <end position="202"/>
    </location>
</feature>
<evidence type="ECO:0000259" key="8">
    <source>
        <dbReference type="PROSITE" id="PS50059"/>
    </source>
</evidence>
<protein>
    <recommendedName>
        <fullName evidence="6">Peptidyl-prolyl cis-trans isomerase</fullName>
        <ecNumber evidence="6">5.2.1.8</ecNumber>
    </recommendedName>
</protein>
<comment type="similarity">
    <text evidence="2 6">Belongs to the FKBP-type PPIase family.</text>
</comment>
<evidence type="ECO:0000256" key="7">
    <source>
        <dbReference type="SAM" id="Phobius"/>
    </source>
</evidence>
<sequence>MATSKSQRIGIWVIAGMMFLGTVGGFIAMMVQPGNDAKDQAALKKAQDEYTKANDEHKKKVEAQAAELSQKYYSKFSEFSSRVGAFEAGSVKELGKEDLLEGDGAEVKDDTKLAVYYIGWNPKGEIFDQSIADGKLKAPLNMNGPAKTAVIQGWKEGLIGMKIGGVRELTIPADKAYGNQAQGDKIPANSPLKFVVMAIEKPADIPQPEMPGIIKQYYRSRGLNV</sequence>
<dbReference type="InterPro" id="IPR046357">
    <property type="entry name" value="PPIase_dom_sf"/>
</dbReference>
<dbReference type="EMBL" id="CP007496">
    <property type="protein sequence ID" value="AJA06540.1"/>
    <property type="molecule type" value="Genomic_DNA"/>
</dbReference>
<organism evidence="9 10">
    <name type="scientific">Candidatus Nanosynbacter lyticus</name>
    <dbReference type="NCBI Taxonomy" id="2093824"/>
    <lineage>
        <taxon>Bacteria</taxon>
        <taxon>Candidatus Saccharimonadota</taxon>
        <taxon>Candidatus Saccharimonadia</taxon>
        <taxon>Candidatus Nanosynbacterales</taxon>
        <taxon>Candidatus Nanosynbacteraceae</taxon>
        <taxon>Candidatus Nanosynbacter</taxon>
    </lineage>
</organism>
<evidence type="ECO:0000256" key="1">
    <source>
        <dbReference type="ARBA" id="ARBA00000971"/>
    </source>
</evidence>
<keyword evidence="7" id="KW-0472">Membrane</keyword>
<dbReference type="InterPro" id="IPR001179">
    <property type="entry name" value="PPIase_FKBP_dom"/>
</dbReference>
<proteinExistence type="inferred from homology"/>
<reference evidence="9 10" key="1">
    <citation type="journal article" date="2015" name="Proc. Natl. Acad. Sci. U.S.A.">
        <title>Cultivation of a human-associated TM7 phylotype reveals a reduced genome and epibiotic parasitic lifestyle.</title>
        <authorList>
            <person name="He X."/>
            <person name="McLean J.S."/>
            <person name="Edlund A."/>
            <person name="Yooseph S."/>
            <person name="Hall A.P."/>
            <person name="Liu S.Y."/>
            <person name="Dorrestein P.C."/>
            <person name="Esquenazi E."/>
            <person name="Hunter R.C."/>
            <person name="Cheng G."/>
            <person name="Nelson K.E."/>
            <person name="Lux R."/>
            <person name="Shi W."/>
        </authorList>
    </citation>
    <scope>NUCLEOTIDE SEQUENCE [LARGE SCALE GENOMIC DNA]</scope>
    <source>
        <strain evidence="9 10">TM7x</strain>
    </source>
</reference>
<gene>
    <name evidence="9" type="ORF">TM7x_02475</name>
</gene>
<comment type="catalytic activity">
    <reaction evidence="1 5 6">
        <text>[protein]-peptidylproline (omega=180) = [protein]-peptidylproline (omega=0)</text>
        <dbReference type="Rhea" id="RHEA:16237"/>
        <dbReference type="Rhea" id="RHEA-COMP:10747"/>
        <dbReference type="Rhea" id="RHEA-COMP:10748"/>
        <dbReference type="ChEBI" id="CHEBI:83833"/>
        <dbReference type="ChEBI" id="CHEBI:83834"/>
        <dbReference type="EC" id="5.2.1.8"/>
    </reaction>
</comment>
<keyword evidence="7" id="KW-0812">Transmembrane</keyword>
<dbReference type="KEGG" id="sox:TM7x_02475"/>
<keyword evidence="3 5" id="KW-0697">Rotamase</keyword>
<evidence type="ECO:0000313" key="9">
    <source>
        <dbReference type="EMBL" id="AJA06540.1"/>
    </source>
</evidence>
<name>A0A6S4GR95_9BACT</name>
<dbReference type="PANTHER" id="PTHR43811">
    <property type="entry name" value="FKBP-TYPE PEPTIDYL-PROLYL CIS-TRANS ISOMERASE FKPA"/>
    <property type="match status" value="1"/>
</dbReference>
<dbReference type="GO" id="GO:0003755">
    <property type="term" value="F:peptidyl-prolyl cis-trans isomerase activity"/>
    <property type="evidence" value="ECO:0007669"/>
    <property type="project" value="UniProtKB-UniRule"/>
</dbReference>
<dbReference type="SUPFAM" id="SSF54534">
    <property type="entry name" value="FKBP-like"/>
    <property type="match status" value="1"/>
</dbReference>
<dbReference type="GO" id="GO:0000785">
    <property type="term" value="C:chromatin"/>
    <property type="evidence" value="ECO:0007669"/>
    <property type="project" value="TreeGrafter"/>
</dbReference>
<keyword evidence="10" id="KW-1185">Reference proteome</keyword>
<evidence type="ECO:0000313" key="10">
    <source>
        <dbReference type="Proteomes" id="UP000030902"/>
    </source>
</evidence>
<evidence type="ECO:0000256" key="6">
    <source>
        <dbReference type="RuleBase" id="RU003915"/>
    </source>
</evidence>
<dbReference type="Gene3D" id="3.10.50.40">
    <property type="match status" value="1"/>
</dbReference>
<evidence type="ECO:0000256" key="2">
    <source>
        <dbReference type="ARBA" id="ARBA00006577"/>
    </source>
</evidence>
<evidence type="ECO:0000256" key="3">
    <source>
        <dbReference type="ARBA" id="ARBA00023110"/>
    </source>
</evidence>
<evidence type="ECO:0000256" key="4">
    <source>
        <dbReference type="ARBA" id="ARBA00023235"/>
    </source>
</evidence>
<evidence type="ECO:0000256" key="5">
    <source>
        <dbReference type="PROSITE-ProRule" id="PRU00277"/>
    </source>
</evidence>
<keyword evidence="7" id="KW-1133">Transmembrane helix</keyword>
<dbReference type="Proteomes" id="UP000030902">
    <property type="component" value="Chromosome"/>
</dbReference>